<dbReference type="Proteomes" id="UP000789920">
    <property type="component" value="Unassembled WGS sequence"/>
</dbReference>
<evidence type="ECO:0000313" key="1">
    <source>
        <dbReference type="EMBL" id="CAG8564300.1"/>
    </source>
</evidence>
<accession>A0ACA9M2Z4</accession>
<comment type="caution">
    <text evidence="1">The sequence shown here is derived from an EMBL/GenBank/DDBJ whole genome shotgun (WGS) entry which is preliminary data.</text>
</comment>
<keyword evidence="2" id="KW-1185">Reference proteome</keyword>
<reference evidence="1" key="1">
    <citation type="submission" date="2021-06" db="EMBL/GenBank/DDBJ databases">
        <authorList>
            <person name="Kallberg Y."/>
            <person name="Tangrot J."/>
            <person name="Rosling A."/>
        </authorList>
    </citation>
    <scope>NUCLEOTIDE SEQUENCE</scope>
    <source>
        <strain evidence="1">MA461A</strain>
    </source>
</reference>
<dbReference type="EMBL" id="CAJVQC010006198">
    <property type="protein sequence ID" value="CAG8564300.1"/>
    <property type="molecule type" value="Genomic_DNA"/>
</dbReference>
<proteinExistence type="predicted"/>
<protein>
    <submittedName>
        <fullName evidence="1">20308_t:CDS:1</fullName>
    </submittedName>
</protein>
<feature type="non-terminal residue" evidence="1">
    <location>
        <position position="1"/>
    </location>
</feature>
<sequence>ETQSKFYIDILTGAIDPERNMKTTNLWDFLRSYIGEKNDHYFLKAMKYYYDKGNITIKNVTSMERKLLLSPKYYNWVLLNFKSHPKVIFESFNDILETRVSIDINLQENNVVNETNSMICDTFKVYCQAYCYTEGLFLPSQLKIISKAASEDVLDPLFKCYLHMVFEIKQTLTTFDIPPKITDDMNQDDTLKVENATLVHNQTPITNGFSKHESQDYPKQVETMTLQNETAAITEDIPIKENDTKRELQEQWYKELKKYNDRTFDRPSKFNLYLKEFWQILIETEIGRELREREKDIEKSSNPRMTDLHRIYIELPTFVGNLKFRVESSEDADISVVDLKCPFL</sequence>
<evidence type="ECO:0000313" key="2">
    <source>
        <dbReference type="Proteomes" id="UP000789920"/>
    </source>
</evidence>
<feature type="non-terminal residue" evidence="1">
    <location>
        <position position="344"/>
    </location>
</feature>
<organism evidence="1 2">
    <name type="scientific">Racocetra persica</name>
    <dbReference type="NCBI Taxonomy" id="160502"/>
    <lineage>
        <taxon>Eukaryota</taxon>
        <taxon>Fungi</taxon>
        <taxon>Fungi incertae sedis</taxon>
        <taxon>Mucoromycota</taxon>
        <taxon>Glomeromycotina</taxon>
        <taxon>Glomeromycetes</taxon>
        <taxon>Diversisporales</taxon>
        <taxon>Gigasporaceae</taxon>
        <taxon>Racocetra</taxon>
    </lineage>
</organism>
<name>A0ACA9M2Z4_9GLOM</name>
<gene>
    <name evidence="1" type="ORF">RPERSI_LOCUS4496</name>
</gene>